<evidence type="ECO:0000259" key="1">
    <source>
        <dbReference type="Pfam" id="PF04471"/>
    </source>
</evidence>
<dbReference type="Proteomes" id="UP000316665">
    <property type="component" value="Chromosome"/>
</dbReference>
<dbReference type="InterPro" id="IPR007560">
    <property type="entry name" value="Restrct_endonuc_IV_Mrr"/>
</dbReference>
<dbReference type="RefSeq" id="WP_141168931.1">
    <property type="nucleotide sequence ID" value="NZ_CP041185.1"/>
</dbReference>
<dbReference type="Gene3D" id="3.40.1350.10">
    <property type="match status" value="1"/>
</dbReference>
<dbReference type="SUPFAM" id="SSF52980">
    <property type="entry name" value="Restriction endonuclease-like"/>
    <property type="match status" value="1"/>
</dbReference>
<keyword evidence="2" id="KW-0540">Nuclease</keyword>
<dbReference type="EMBL" id="CP041185">
    <property type="protein sequence ID" value="QDG69444.1"/>
    <property type="molecule type" value="Genomic_DNA"/>
</dbReference>
<dbReference type="InterPro" id="IPR052906">
    <property type="entry name" value="Type_IV_Methyl-Rstrct_Enzyme"/>
</dbReference>
<feature type="domain" description="Restriction endonuclease type IV Mrr" evidence="1">
    <location>
        <begin position="15"/>
        <end position="117"/>
    </location>
</feature>
<organism evidence="2 3">
    <name type="scientific">Janthinobacterium tructae</name>
    <dbReference type="NCBI Taxonomy" id="2590869"/>
    <lineage>
        <taxon>Bacteria</taxon>
        <taxon>Pseudomonadati</taxon>
        <taxon>Pseudomonadota</taxon>
        <taxon>Betaproteobacteria</taxon>
        <taxon>Burkholderiales</taxon>
        <taxon>Oxalobacteraceae</taxon>
        <taxon>Janthinobacterium</taxon>
    </lineage>
</organism>
<dbReference type="PANTHER" id="PTHR30015">
    <property type="entry name" value="MRR RESTRICTION SYSTEM PROTEIN"/>
    <property type="match status" value="1"/>
</dbReference>
<dbReference type="Pfam" id="PF04471">
    <property type="entry name" value="Mrr_cat"/>
    <property type="match status" value="1"/>
</dbReference>
<dbReference type="PANTHER" id="PTHR30015:SF7">
    <property type="entry name" value="TYPE IV METHYL-DIRECTED RESTRICTION ENZYME ECOKMRR"/>
    <property type="match status" value="1"/>
</dbReference>
<dbReference type="GO" id="GO:0003677">
    <property type="term" value="F:DNA binding"/>
    <property type="evidence" value="ECO:0007669"/>
    <property type="project" value="InterPro"/>
</dbReference>
<protein>
    <submittedName>
        <fullName evidence="2">Restriction endonuclease</fullName>
    </submittedName>
</protein>
<evidence type="ECO:0000313" key="2">
    <source>
        <dbReference type="EMBL" id="QDG69444.1"/>
    </source>
</evidence>
<dbReference type="OrthoDB" id="2964928at2"/>
<keyword evidence="2" id="KW-0255">Endonuclease</keyword>
<reference evidence="2 3" key="1">
    <citation type="submission" date="2019-06" db="EMBL/GenBank/DDBJ databases">
        <title>Complete genome sequence of Janthinobacterium sp. SNU WT3 isolated from diseased rainbow trout.</title>
        <authorList>
            <person name="Oh W.T."/>
            <person name="Park S.C."/>
        </authorList>
    </citation>
    <scope>NUCLEOTIDE SEQUENCE [LARGE SCALE GENOMIC DNA]</scope>
    <source>
        <strain evidence="2 3">SNU WT3</strain>
    </source>
</reference>
<evidence type="ECO:0000313" key="3">
    <source>
        <dbReference type="Proteomes" id="UP000316665"/>
    </source>
</evidence>
<dbReference type="AlphaFoldDB" id="A0A4Y6RA78"/>
<dbReference type="InterPro" id="IPR011335">
    <property type="entry name" value="Restrct_endonuc-II-like"/>
</dbReference>
<keyword evidence="3" id="KW-1185">Reference proteome</keyword>
<keyword evidence="2" id="KW-0378">Hydrolase</keyword>
<dbReference type="GO" id="GO:0015666">
    <property type="term" value="F:restriction endodeoxyribonuclease activity"/>
    <property type="evidence" value="ECO:0007669"/>
    <property type="project" value="TreeGrafter"/>
</dbReference>
<dbReference type="GO" id="GO:0009307">
    <property type="term" value="P:DNA restriction-modification system"/>
    <property type="evidence" value="ECO:0007669"/>
    <property type="project" value="InterPro"/>
</dbReference>
<dbReference type="InterPro" id="IPR011856">
    <property type="entry name" value="tRNA_endonuc-like_dom_sf"/>
</dbReference>
<accession>A0A4Y6RA78</accession>
<sequence>MYGIEASIESNGTSNWFQFERDVHDAMMRAGFKVDHVASSKNGDAGIDVFAANSTGTEFWAIQCKCYAPKRKVGPSVIRELIGALAAYPPGTLGMVVTTSGYSSGAVDLARQSGVSLRLLIADAEGRMCKFSEI</sequence>
<dbReference type="KEGG" id="jas:FJQ89_02710"/>
<name>A0A4Y6RA78_9BURK</name>
<proteinExistence type="predicted"/>
<gene>
    <name evidence="2" type="ORF">FJQ89_02710</name>
</gene>